<keyword evidence="2" id="KW-1185">Reference proteome</keyword>
<evidence type="ECO:0000313" key="1">
    <source>
        <dbReference type="EMBL" id="MDQ1122113.1"/>
    </source>
</evidence>
<dbReference type="RefSeq" id="WP_307480162.1">
    <property type="nucleotide sequence ID" value="NZ_JAUTBF010000001.1"/>
</dbReference>
<name>A0ABU0TR22_MICTR</name>
<evidence type="ECO:0000313" key="2">
    <source>
        <dbReference type="Proteomes" id="UP001226691"/>
    </source>
</evidence>
<organism evidence="1 2">
    <name type="scientific">Microbacterium trichothecenolyticum</name>
    <name type="common">Aureobacterium trichothecenolyticum</name>
    <dbReference type="NCBI Taxonomy" id="69370"/>
    <lineage>
        <taxon>Bacteria</taxon>
        <taxon>Bacillati</taxon>
        <taxon>Actinomycetota</taxon>
        <taxon>Actinomycetes</taxon>
        <taxon>Micrococcales</taxon>
        <taxon>Microbacteriaceae</taxon>
        <taxon>Microbacterium</taxon>
    </lineage>
</organism>
<proteinExistence type="predicted"/>
<gene>
    <name evidence="1" type="ORF">QE412_000686</name>
</gene>
<comment type="caution">
    <text evidence="1">The sequence shown here is derived from an EMBL/GenBank/DDBJ whole genome shotgun (WGS) entry which is preliminary data.</text>
</comment>
<accession>A0ABU0TR22</accession>
<dbReference type="Proteomes" id="UP001226691">
    <property type="component" value="Unassembled WGS sequence"/>
</dbReference>
<reference evidence="1 2" key="1">
    <citation type="submission" date="2023-07" db="EMBL/GenBank/DDBJ databases">
        <title>Functional and genomic diversity of the sorghum phyllosphere microbiome.</title>
        <authorList>
            <person name="Shade A."/>
        </authorList>
    </citation>
    <scope>NUCLEOTIDE SEQUENCE [LARGE SCALE GENOMIC DNA]</scope>
    <source>
        <strain evidence="1 2">SORGH_AS_1207</strain>
    </source>
</reference>
<sequence length="68" mass="7675">MFDTDEKRAWWGGMWADRALASAFAGHARALGLADDALLQRSSVAWREWAEHPDGRILLPHGEILDRC</sequence>
<protein>
    <submittedName>
        <fullName evidence="1">Uncharacterized protein</fullName>
    </submittedName>
</protein>
<dbReference type="EMBL" id="JAUTBF010000001">
    <property type="protein sequence ID" value="MDQ1122113.1"/>
    <property type="molecule type" value="Genomic_DNA"/>
</dbReference>